<name>A0A162FY48_BDEBC</name>
<dbReference type="Pfam" id="PF13083">
    <property type="entry name" value="KH_KhpA-B"/>
    <property type="match status" value="1"/>
</dbReference>
<evidence type="ECO:0000256" key="2">
    <source>
        <dbReference type="ARBA" id="ARBA00022884"/>
    </source>
</evidence>
<protein>
    <submittedName>
        <fullName evidence="3">Uncharacterized protein</fullName>
    </submittedName>
</protein>
<reference evidence="3 4" key="1">
    <citation type="submission" date="2016-03" db="EMBL/GenBank/DDBJ databases">
        <authorList>
            <person name="Ploux O."/>
        </authorList>
    </citation>
    <scope>NUCLEOTIDE SEQUENCE [LARGE SCALE GENOMIC DNA]</scope>
    <source>
        <strain evidence="3 4">EC13</strain>
    </source>
</reference>
<dbReference type="OrthoDB" id="9812389at2"/>
<dbReference type="GO" id="GO:0003723">
    <property type="term" value="F:RNA binding"/>
    <property type="evidence" value="ECO:0007669"/>
    <property type="project" value="UniProtKB-KW"/>
</dbReference>
<accession>A0A162FY48</accession>
<dbReference type="InterPro" id="IPR020627">
    <property type="entry name" value="KhpA"/>
</dbReference>
<dbReference type="InterPro" id="IPR009019">
    <property type="entry name" value="KH_sf_prok-type"/>
</dbReference>
<dbReference type="PANTHER" id="PTHR34654">
    <property type="entry name" value="UPF0109 PROTEIN SCO5592"/>
    <property type="match status" value="1"/>
</dbReference>
<gene>
    <name evidence="3" type="ORF">AZI87_15830</name>
</gene>
<proteinExistence type="predicted"/>
<evidence type="ECO:0000256" key="1">
    <source>
        <dbReference type="ARBA" id="ARBA00022490"/>
    </source>
</evidence>
<evidence type="ECO:0000313" key="4">
    <source>
        <dbReference type="Proteomes" id="UP000075799"/>
    </source>
</evidence>
<comment type="caution">
    <text evidence="3">The sequence shown here is derived from an EMBL/GenBank/DDBJ whole genome shotgun (WGS) entry which is preliminary data.</text>
</comment>
<evidence type="ECO:0000313" key="3">
    <source>
        <dbReference type="EMBL" id="KYG62750.1"/>
    </source>
</evidence>
<dbReference type="SUPFAM" id="SSF54814">
    <property type="entry name" value="Prokaryotic type KH domain (KH-domain type II)"/>
    <property type="match status" value="1"/>
</dbReference>
<dbReference type="PANTHER" id="PTHR34654:SF1">
    <property type="entry name" value="RNA-BINDING PROTEIN KHPA"/>
    <property type="match status" value="1"/>
</dbReference>
<dbReference type="Proteomes" id="UP000075799">
    <property type="component" value="Unassembled WGS sequence"/>
</dbReference>
<dbReference type="RefSeq" id="WP_063209063.1">
    <property type="nucleotide sequence ID" value="NZ_LUKD01000008.1"/>
</dbReference>
<dbReference type="AlphaFoldDB" id="A0A162FY48"/>
<dbReference type="EMBL" id="LUKD01000008">
    <property type="protein sequence ID" value="KYG62750.1"/>
    <property type="molecule type" value="Genomic_DNA"/>
</dbReference>
<sequence>MDQPMRPFRDEVKDIILSILRTMLTNEDDVNVTYTAGSRTTVYKVECHPDDYGVLLGKNGRNIEGLRRVTMAMTTRFGSRGVIELPDIPKDESFND</sequence>
<keyword evidence="2" id="KW-0694">RNA-binding</keyword>
<organism evidence="3 4">
    <name type="scientific">Bdellovibrio bacteriovorus</name>
    <dbReference type="NCBI Taxonomy" id="959"/>
    <lineage>
        <taxon>Bacteria</taxon>
        <taxon>Pseudomonadati</taxon>
        <taxon>Bdellovibrionota</taxon>
        <taxon>Bdellovibrionia</taxon>
        <taxon>Bdellovibrionales</taxon>
        <taxon>Pseudobdellovibrionaceae</taxon>
        <taxon>Bdellovibrio</taxon>
    </lineage>
</organism>
<keyword evidence="1" id="KW-0963">Cytoplasm</keyword>